<proteinExistence type="predicted"/>
<organism evidence="2 3">
    <name type="scientific">candidate division WWE3 bacterium CG_4_9_14_0_2_um_filter_35_11</name>
    <dbReference type="NCBI Taxonomy" id="1975077"/>
    <lineage>
        <taxon>Bacteria</taxon>
        <taxon>Katanobacteria</taxon>
    </lineage>
</organism>
<accession>A0A2M8ELN3</accession>
<evidence type="ECO:0000313" key="2">
    <source>
        <dbReference type="EMBL" id="PJC23625.1"/>
    </source>
</evidence>
<reference evidence="3" key="1">
    <citation type="submission" date="2017-09" db="EMBL/GenBank/DDBJ databases">
        <title>Depth-based differentiation of microbial function through sediment-hosted aquifers and enrichment of novel symbionts in the deep terrestrial subsurface.</title>
        <authorList>
            <person name="Probst A.J."/>
            <person name="Ladd B."/>
            <person name="Jarett J.K."/>
            <person name="Geller-Mcgrath D.E."/>
            <person name="Sieber C.M.K."/>
            <person name="Emerson J.B."/>
            <person name="Anantharaman K."/>
            <person name="Thomas B.C."/>
            <person name="Malmstrom R."/>
            <person name="Stieglmeier M."/>
            <person name="Klingl A."/>
            <person name="Woyke T."/>
            <person name="Ryan C.M."/>
            <person name="Banfield J.F."/>
        </authorList>
    </citation>
    <scope>NUCLEOTIDE SEQUENCE [LARGE SCALE GENOMIC DNA]</scope>
</reference>
<dbReference type="InterPro" id="IPR029060">
    <property type="entry name" value="PIN-like_dom_sf"/>
</dbReference>
<comment type="caution">
    <text evidence="2">The sequence shown here is derived from an EMBL/GenBank/DDBJ whole genome shotgun (WGS) entry which is preliminary data.</text>
</comment>
<dbReference type="AlphaFoldDB" id="A0A2M8ELN3"/>
<dbReference type="InterPro" id="IPR002716">
    <property type="entry name" value="PIN_dom"/>
</dbReference>
<protein>
    <recommendedName>
        <fullName evidence="1">PIN domain-containing protein</fullName>
    </recommendedName>
</protein>
<dbReference type="Proteomes" id="UP000229756">
    <property type="component" value="Unassembled WGS sequence"/>
</dbReference>
<name>A0A2M8ELN3_UNCKA</name>
<dbReference type="Gene3D" id="3.40.50.1010">
    <property type="entry name" value="5'-nuclease"/>
    <property type="match status" value="1"/>
</dbReference>
<gene>
    <name evidence="2" type="ORF">CO058_02600</name>
</gene>
<sequence length="131" mass="14758">MAFAIIDTNLLIRFFVKDDLAKATKVKKLLSSNNDRVLLLDVVVAECVWVLSSFYKLDSDAIEEMLVAVIESESVVTNKQALRLALDIWVKENIEFIDAYEIAMGIEVGVDAIYSYDKKLAKVSEIKVKEP</sequence>
<evidence type="ECO:0000259" key="1">
    <source>
        <dbReference type="Pfam" id="PF01850"/>
    </source>
</evidence>
<evidence type="ECO:0000313" key="3">
    <source>
        <dbReference type="Proteomes" id="UP000229756"/>
    </source>
</evidence>
<dbReference type="EMBL" id="PFSJ01000019">
    <property type="protein sequence ID" value="PJC23625.1"/>
    <property type="molecule type" value="Genomic_DNA"/>
</dbReference>
<feature type="domain" description="PIN" evidence="1">
    <location>
        <begin position="5"/>
        <end position="124"/>
    </location>
</feature>
<dbReference type="SUPFAM" id="SSF88723">
    <property type="entry name" value="PIN domain-like"/>
    <property type="match status" value="1"/>
</dbReference>
<dbReference type="Pfam" id="PF01850">
    <property type="entry name" value="PIN"/>
    <property type="match status" value="1"/>
</dbReference>